<feature type="binding site" evidence="11">
    <location>
        <begin position="68"/>
        <end position="69"/>
    </location>
    <ligand>
        <name>substrate</name>
    </ligand>
</feature>
<gene>
    <name evidence="13" type="ORF">A3E36_02450</name>
</gene>
<dbReference type="FunFam" id="3.90.950.10:FF:000002">
    <property type="entry name" value="Inosine/xanthosine triphosphatase"/>
    <property type="match status" value="1"/>
</dbReference>
<name>A0A1G1XBN6_9BACT</name>
<dbReference type="InterPro" id="IPR029001">
    <property type="entry name" value="ITPase-like_fam"/>
</dbReference>
<comment type="subunit">
    <text evidence="11">Homodimer.</text>
</comment>
<dbReference type="GO" id="GO:0006772">
    <property type="term" value="P:thiamine metabolic process"/>
    <property type="evidence" value="ECO:0007669"/>
    <property type="project" value="TreeGrafter"/>
</dbReference>
<organism evidence="13 14">
    <name type="scientific">Candidatus Andersenbacteria bacterium RIFCSPHIGHO2_12_FULL_45_11b</name>
    <dbReference type="NCBI Taxonomy" id="1797282"/>
    <lineage>
        <taxon>Bacteria</taxon>
        <taxon>Candidatus Anderseniibacteriota</taxon>
    </lineage>
</organism>
<dbReference type="PANTHER" id="PTHR34699:SF2">
    <property type="entry name" value="NON-CANONICAL PURINE NTP PHOSPHATASE_PRRC1 DOMAIN-CONTAINING PROTEIN"/>
    <property type="match status" value="1"/>
</dbReference>
<comment type="function">
    <text evidence="11">Phosphatase that hydrolyzes non-canonical purine nucleotides such as XTP and ITP to their respective diphosphate derivatives. Probably excludes non-canonical purines from DNA/RNA precursor pool, thus preventing their incorporation into DNA/RNA and avoiding chromosomal lesions.</text>
</comment>
<accession>A0A1G1XBN6</accession>
<comment type="caution">
    <text evidence="13">The sequence shown here is derived from an EMBL/GenBank/DDBJ whole genome shotgun (WGS) entry which is preliminary data.</text>
</comment>
<protein>
    <recommendedName>
        <fullName evidence="11">Probable inosine/xanthosine triphosphatase</fullName>
        <shortName evidence="11">ITPase/XTPase</shortName>
        <ecNumber evidence="11">3.6.1.73</ecNumber>
    </recommendedName>
    <alternativeName>
        <fullName evidence="11">Non-canonical purine NTP phosphatase</fullName>
    </alternativeName>
    <alternativeName>
        <fullName evidence="11">Non-standard purine NTP phosphatase</fullName>
    </alternativeName>
    <alternativeName>
        <fullName evidence="11">Nucleoside-triphosphate phosphatase</fullName>
        <shortName evidence="11">NTPase</shortName>
    </alternativeName>
</protein>
<feature type="binding site" evidence="11">
    <location>
        <position position="68"/>
    </location>
    <ligand>
        <name>Mg(2+)</name>
        <dbReference type="ChEBI" id="CHEBI:18420"/>
    </ligand>
</feature>
<dbReference type="HAMAP" id="MF_00648">
    <property type="entry name" value="Non_canon_purine_NTPase_YjjX"/>
    <property type="match status" value="1"/>
</dbReference>
<dbReference type="Proteomes" id="UP000177941">
    <property type="component" value="Unassembled WGS sequence"/>
</dbReference>
<evidence type="ECO:0000313" key="13">
    <source>
        <dbReference type="EMBL" id="OGY37311.1"/>
    </source>
</evidence>
<dbReference type="GO" id="GO:0046872">
    <property type="term" value="F:metal ion binding"/>
    <property type="evidence" value="ECO:0007669"/>
    <property type="project" value="UniProtKB-KW"/>
</dbReference>
<dbReference type="EMBL" id="MHHS01000012">
    <property type="protein sequence ID" value="OGY37311.1"/>
    <property type="molecule type" value="Genomic_DNA"/>
</dbReference>
<evidence type="ECO:0000256" key="4">
    <source>
        <dbReference type="ARBA" id="ARBA00022801"/>
    </source>
</evidence>
<evidence type="ECO:0000256" key="6">
    <source>
        <dbReference type="ARBA" id="ARBA00023080"/>
    </source>
</evidence>
<evidence type="ECO:0000259" key="12">
    <source>
        <dbReference type="Pfam" id="PF01931"/>
    </source>
</evidence>
<dbReference type="GO" id="GO:0103023">
    <property type="term" value="F:ITPase activity"/>
    <property type="evidence" value="ECO:0007669"/>
    <property type="project" value="UniProtKB-EC"/>
</dbReference>
<dbReference type="Pfam" id="PF01931">
    <property type="entry name" value="NTPase_I-T"/>
    <property type="match status" value="1"/>
</dbReference>
<evidence type="ECO:0000256" key="9">
    <source>
        <dbReference type="ARBA" id="ARBA00048781"/>
    </source>
</evidence>
<comment type="caution">
    <text evidence="11">Lacks conserved residue(s) required for the propagation of feature annotation.</text>
</comment>
<comment type="cofactor">
    <cofactor evidence="1">
        <name>Mn(2+)</name>
        <dbReference type="ChEBI" id="CHEBI:29035"/>
    </cofactor>
</comment>
<dbReference type="PANTHER" id="PTHR34699">
    <property type="match status" value="1"/>
</dbReference>
<keyword evidence="2 11" id="KW-0479">Metal-binding</keyword>
<feature type="domain" description="Non-canonical purine NTP phosphatase/PRRC1" evidence="12">
    <location>
        <begin position="7"/>
        <end position="170"/>
    </location>
</feature>
<keyword evidence="6 11" id="KW-0546">Nucleotide metabolism</keyword>
<comment type="catalytic activity">
    <reaction evidence="8 11">
        <text>ITP + H2O = IDP + phosphate + H(+)</text>
        <dbReference type="Rhea" id="RHEA:28330"/>
        <dbReference type="ChEBI" id="CHEBI:15377"/>
        <dbReference type="ChEBI" id="CHEBI:15378"/>
        <dbReference type="ChEBI" id="CHEBI:43474"/>
        <dbReference type="ChEBI" id="CHEBI:58280"/>
        <dbReference type="ChEBI" id="CHEBI:61402"/>
        <dbReference type="EC" id="3.6.1.73"/>
    </reaction>
</comment>
<dbReference type="GO" id="GO:0009117">
    <property type="term" value="P:nucleotide metabolic process"/>
    <property type="evidence" value="ECO:0007669"/>
    <property type="project" value="UniProtKB-KW"/>
</dbReference>
<evidence type="ECO:0000256" key="10">
    <source>
        <dbReference type="ARBA" id="ARBA00060855"/>
    </source>
</evidence>
<comment type="cofactor">
    <cofactor evidence="11">
        <name>Mg(2+)</name>
        <dbReference type="ChEBI" id="CHEBI:18420"/>
    </cofactor>
    <cofactor evidence="11">
        <name>Mn(2+)</name>
        <dbReference type="ChEBI" id="CHEBI:29035"/>
    </cofactor>
    <text evidence="11">Binds 1 divalent metal cation per subunit; can use either Mg(2+) or Mn(2+).</text>
</comment>
<evidence type="ECO:0000256" key="5">
    <source>
        <dbReference type="ARBA" id="ARBA00022842"/>
    </source>
</evidence>
<keyword evidence="4 11" id="KW-0378">Hydrolase</keyword>
<keyword evidence="7 11" id="KW-0464">Manganese</keyword>
<evidence type="ECO:0000256" key="11">
    <source>
        <dbReference type="HAMAP-Rule" id="MF_00648"/>
    </source>
</evidence>
<dbReference type="AlphaFoldDB" id="A0A1G1XBN6"/>
<reference evidence="13 14" key="1">
    <citation type="journal article" date="2016" name="Nat. Commun.">
        <title>Thousands of microbial genomes shed light on interconnected biogeochemical processes in an aquifer system.</title>
        <authorList>
            <person name="Anantharaman K."/>
            <person name="Brown C.T."/>
            <person name="Hug L.A."/>
            <person name="Sharon I."/>
            <person name="Castelle C.J."/>
            <person name="Probst A.J."/>
            <person name="Thomas B.C."/>
            <person name="Singh A."/>
            <person name="Wilkins M.J."/>
            <person name="Karaoz U."/>
            <person name="Brodie E.L."/>
            <person name="Williams K.H."/>
            <person name="Hubbard S.S."/>
            <person name="Banfield J.F."/>
        </authorList>
    </citation>
    <scope>NUCLEOTIDE SEQUENCE [LARGE SCALE GENOMIC DNA]</scope>
</reference>
<dbReference type="GO" id="GO:0000166">
    <property type="term" value="F:nucleotide binding"/>
    <property type="evidence" value="ECO:0007669"/>
    <property type="project" value="UniProtKB-KW"/>
</dbReference>
<evidence type="ECO:0000256" key="8">
    <source>
        <dbReference type="ARBA" id="ARBA00048174"/>
    </source>
</evidence>
<dbReference type="Gene3D" id="3.90.950.10">
    <property type="match status" value="1"/>
</dbReference>
<dbReference type="EC" id="3.6.1.73" evidence="11"/>
<dbReference type="SUPFAM" id="SSF52972">
    <property type="entry name" value="ITPase-like"/>
    <property type="match status" value="1"/>
</dbReference>
<evidence type="ECO:0000256" key="2">
    <source>
        <dbReference type="ARBA" id="ARBA00022723"/>
    </source>
</evidence>
<dbReference type="InterPro" id="IPR002786">
    <property type="entry name" value="Non_canon_purine_NTPase"/>
</dbReference>
<comment type="similarity">
    <text evidence="10 11">Belongs to the YjjX NTPase family.</text>
</comment>
<comment type="catalytic activity">
    <reaction evidence="9 11">
        <text>XTP + H2O = XDP + phosphate + H(+)</text>
        <dbReference type="Rhea" id="RHEA:28406"/>
        <dbReference type="ChEBI" id="CHEBI:15377"/>
        <dbReference type="ChEBI" id="CHEBI:15378"/>
        <dbReference type="ChEBI" id="CHEBI:43474"/>
        <dbReference type="ChEBI" id="CHEBI:59884"/>
        <dbReference type="ChEBI" id="CHEBI:61314"/>
        <dbReference type="EC" id="3.6.1.73"/>
    </reaction>
</comment>
<evidence type="ECO:0000256" key="7">
    <source>
        <dbReference type="ARBA" id="ARBA00023211"/>
    </source>
</evidence>
<evidence type="ECO:0000313" key="14">
    <source>
        <dbReference type="Proteomes" id="UP000177941"/>
    </source>
</evidence>
<sequence>MKKIVVGSENPAKIAAVKAGFEAMFPGEAFEIRGVSVASGVADQPMSRQETMLGAMSRAQRALEAVSDAEYAIGLEGGTEELGGKLGAFAWTVIISKSGIIGKGETGMFFLPQEVANLVKSGAELGHAMDTVFGVTNSKHSSGATGLLTGDVLKRSEYYRQAVMLALIPHVNQNLAF</sequence>
<keyword evidence="3 11" id="KW-0547">Nucleotide-binding</keyword>
<evidence type="ECO:0000256" key="3">
    <source>
        <dbReference type="ARBA" id="ARBA00022741"/>
    </source>
</evidence>
<proteinExistence type="inferred from homology"/>
<keyword evidence="5 11" id="KW-0460">Magnesium</keyword>
<evidence type="ECO:0000256" key="1">
    <source>
        <dbReference type="ARBA" id="ARBA00001936"/>
    </source>
</evidence>
<dbReference type="NCBIfam" id="TIGR00258">
    <property type="entry name" value="inosine/xanthosine triphosphatase"/>
    <property type="match status" value="1"/>
</dbReference>
<dbReference type="InterPro" id="IPR050299">
    <property type="entry name" value="YjjX_NTPase"/>
</dbReference>
<dbReference type="InterPro" id="IPR026533">
    <property type="entry name" value="NTPase/PRRC1"/>
</dbReference>